<organism evidence="2 3">
    <name type="scientific">Paramecium primaurelia</name>
    <dbReference type="NCBI Taxonomy" id="5886"/>
    <lineage>
        <taxon>Eukaryota</taxon>
        <taxon>Sar</taxon>
        <taxon>Alveolata</taxon>
        <taxon>Ciliophora</taxon>
        <taxon>Intramacronucleata</taxon>
        <taxon>Oligohymenophorea</taxon>
        <taxon>Peniculida</taxon>
        <taxon>Parameciidae</taxon>
        <taxon>Paramecium</taxon>
    </lineage>
</organism>
<dbReference type="Proteomes" id="UP000688137">
    <property type="component" value="Unassembled WGS sequence"/>
</dbReference>
<evidence type="ECO:0000256" key="1">
    <source>
        <dbReference type="SAM" id="MobiDB-lite"/>
    </source>
</evidence>
<dbReference type="OMA" id="RTMSCIH"/>
<feature type="region of interest" description="Disordered" evidence="1">
    <location>
        <begin position="93"/>
        <end position="123"/>
    </location>
</feature>
<evidence type="ECO:0000313" key="3">
    <source>
        <dbReference type="Proteomes" id="UP000688137"/>
    </source>
</evidence>
<dbReference type="AlphaFoldDB" id="A0A8S1NHQ7"/>
<evidence type="ECO:0000313" key="2">
    <source>
        <dbReference type="EMBL" id="CAD8092298.1"/>
    </source>
</evidence>
<dbReference type="EMBL" id="CAJJDM010000093">
    <property type="protein sequence ID" value="CAD8092298.1"/>
    <property type="molecule type" value="Genomic_DNA"/>
</dbReference>
<protein>
    <submittedName>
        <fullName evidence="2">Uncharacterized protein</fullName>
    </submittedName>
</protein>
<comment type="caution">
    <text evidence="2">The sequence shown here is derived from an EMBL/GenBank/DDBJ whole genome shotgun (WGS) entry which is preliminary data.</text>
</comment>
<accession>A0A8S1NHQ7</accession>
<reference evidence="2" key="1">
    <citation type="submission" date="2021-01" db="EMBL/GenBank/DDBJ databases">
        <authorList>
            <consortium name="Genoscope - CEA"/>
            <person name="William W."/>
        </authorList>
    </citation>
    <scope>NUCLEOTIDE SEQUENCE</scope>
</reference>
<proteinExistence type="predicted"/>
<gene>
    <name evidence="2" type="ORF">PPRIM_AZ9-3.1.T0900096</name>
</gene>
<name>A0A8S1NHQ7_PARPR</name>
<keyword evidence="3" id="KW-1185">Reference proteome</keyword>
<sequence>MGNQCKCDTSFEEDYESFAKRHVQPSNSYKIFSQTYKMEREEDLSFSMIDKIEPVQNITNDVYRKKRTMSCIHQQTELKSRKVNLKKKLKPALKECSNNSSSNNEHSNKTVRWDASCQRQQGE</sequence>